<dbReference type="OrthoDB" id="5393896at2"/>
<keyword evidence="2" id="KW-1133">Transmembrane helix</keyword>
<dbReference type="STRING" id="1765967.BW247_10085"/>
<dbReference type="Proteomes" id="UP000243807">
    <property type="component" value="Chromosome"/>
</dbReference>
<protein>
    <submittedName>
        <fullName evidence="3">Uncharacterized protein</fullName>
    </submittedName>
</protein>
<name>A0A1P8UHS7_9GAMM</name>
<feature type="transmembrane region" description="Helical" evidence="2">
    <location>
        <begin position="37"/>
        <end position="60"/>
    </location>
</feature>
<accession>A0A1P8UHS7</accession>
<organism evidence="3 4">
    <name type="scientific">Acidihalobacter ferrooxydans</name>
    <dbReference type="NCBI Taxonomy" id="1765967"/>
    <lineage>
        <taxon>Bacteria</taxon>
        <taxon>Pseudomonadati</taxon>
        <taxon>Pseudomonadota</taxon>
        <taxon>Gammaproteobacteria</taxon>
        <taxon>Chromatiales</taxon>
        <taxon>Ectothiorhodospiraceae</taxon>
        <taxon>Acidihalobacter</taxon>
    </lineage>
</organism>
<evidence type="ECO:0000256" key="2">
    <source>
        <dbReference type="SAM" id="Phobius"/>
    </source>
</evidence>
<evidence type="ECO:0000313" key="4">
    <source>
        <dbReference type="Proteomes" id="UP000243807"/>
    </source>
</evidence>
<evidence type="ECO:0000313" key="3">
    <source>
        <dbReference type="EMBL" id="APZ43396.1"/>
    </source>
</evidence>
<dbReference type="KEGG" id="afy:BW247_10085"/>
<reference evidence="3 4" key="1">
    <citation type="submission" date="2017-01" db="EMBL/GenBank/DDBJ databases">
        <title>Draft sequence of Acidihalobacter ferrooxidans strain DSM 14175 (strain V8).</title>
        <authorList>
            <person name="Khaleque H.N."/>
            <person name="Ramsay J.P."/>
            <person name="Murphy R.J.T."/>
            <person name="Kaksonen A.H."/>
            <person name="Boxall N.J."/>
            <person name="Watkin E.L.J."/>
        </authorList>
    </citation>
    <scope>NUCLEOTIDE SEQUENCE [LARGE SCALE GENOMIC DNA]</scope>
    <source>
        <strain evidence="3 4">V8</strain>
    </source>
</reference>
<sequence length="376" mass="41387">MILSDFFTPLVVATHWIPESIISLGAWLNPTAPATRLVPGLLLVSSLFSLLISVLVVALLPGRLHRRPVRNALAIAALGSLLPVLGPLSLLGMGLIFPLLEKNRSRLQPEHLTTPDFASEIRPHSAGFSAGGALARLRGNNGVQGMRALLAIEHRRSAISTRLLSQSLGHPDEIVRLLAYNLLERREQAIVARLSELEPHLDTGSPSDLEERSEAHGKRPRSPIAAADSAQVRQTLDNADTAWLALQAASLHLEFIYLELAQGSLRQTHIQAAARLLADSAEFAPQSPWYPAWLSLQARVLQLQGDKTDDPRIESLLKDALAAGCAPARALPWLLERAWQRRDYATLKHLVEHHHVYPMIPHLGPVVSRWRTRTNP</sequence>
<proteinExistence type="predicted"/>
<keyword evidence="4" id="KW-1185">Reference proteome</keyword>
<dbReference type="RefSeq" id="WP_076837037.1">
    <property type="nucleotide sequence ID" value="NZ_CP019434.1"/>
</dbReference>
<dbReference type="EMBL" id="CP019434">
    <property type="protein sequence ID" value="APZ43396.1"/>
    <property type="molecule type" value="Genomic_DNA"/>
</dbReference>
<keyword evidence="2" id="KW-0812">Transmembrane</keyword>
<keyword evidence="2" id="KW-0472">Membrane</keyword>
<evidence type="ECO:0000256" key="1">
    <source>
        <dbReference type="SAM" id="MobiDB-lite"/>
    </source>
</evidence>
<gene>
    <name evidence="3" type="ORF">BW247_10085</name>
</gene>
<feature type="region of interest" description="Disordered" evidence="1">
    <location>
        <begin position="200"/>
        <end position="227"/>
    </location>
</feature>
<dbReference type="AlphaFoldDB" id="A0A1P8UHS7"/>
<feature type="transmembrane region" description="Helical" evidence="2">
    <location>
        <begin position="72"/>
        <end position="100"/>
    </location>
</feature>